<dbReference type="InParanoid" id="A0A5C3PEX8"/>
<feature type="region of interest" description="Disordered" evidence="1">
    <location>
        <begin position="29"/>
        <end position="78"/>
    </location>
</feature>
<organism evidence="2 3">
    <name type="scientific">Polyporus arcularius HHB13444</name>
    <dbReference type="NCBI Taxonomy" id="1314778"/>
    <lineage>
        <taxon>Eukaryota</taxon>
        <taxon>Fungi</taxon>
        <taxon>Dikarya</taxon>
        <taxon>Basidiomycota</taxon>
        <taxon>Agaricomycotina</taxon>
        <taxon>Agaricomycetes</taxon>
        <taxon>Polyporales</taxon>
        <taxon>Polyporaceae</taxon>
        <taxon>Polyporus</taxon>
    </lineage>
</organism>
<accession>A0A5C3PEX8</accession>
<gene>
    <name evidence="2" type="ORF">K466DRAFT_586079</name>
</gene>
<proteinExistence type="predicted"/>
<reference evidence="2 3" key="1">
    <citation type="journal article" date="2019" name="Nat. Ecol. Evol.">
        <title>Megaphylogeny resolves global patterns of mushroom evolution.</title>
        <authorList>
            <person name="Varga T."/>
            <person name="Krizsan K."/>
            <person name="Foldi C."/>
            <person name="Dima B."/>
            <person name="Sanchez-Garcia M."/>
            <person name="Sanchez-Ramirez S."/>
            <person name="Szollosi G.J."/>
            <person name="Szarkandi J.G."/>
            <person name="Papp V."/>
            <person name="Albert L."/>
            <person name="Andreopoulos W."/>
            <person name="Angelini C."/>
            <person name="Antonin V."/>
            <person name="Barry K.W."/>
            <person name="Bougher N.L."/>
            <person name="Buchanan P."/>
            <person name="Buyck B."/>
            <person name="Bense V."/>
            <person name="Catcheside P."/>
            <person name="Chovatia M."/>
            <person name="Cooper J."/>
            <person name="Damon W."/>
            <person name="Desjardin D."/>
            <person name="Finy P."/>
            <person name="Geml J."/>
            <person name="Haridas S."/>
            <person name="Hughes K."/>
            <person name="Justo A."/>
            <person name="Karasinski D."/>
            <person name="Kautmanova I."/>
            <person name="Kiss B."/>
            <person name="Kocsube S."/>
            <person name="Kotiranta H."/>
            <person name="LaButti K.M."/>
            <person name="Lechner B.E."/>
            <person name="Liimatainen K."/>
            <person name="Lipzen A."/>
            <person name="Lukacs Z."/>
            <person name="Mihaltcheva S."/>
            <person name="Morgado L.N."/>
            <person name="Niskanen T."/>
            <person name="Noordeloos M.E."/>
            <person name="Ohm R.A."/>
            <person name="Ortiz-Santana B."/>
            <person name="Ovrebo C."/>
            <person name="Racz N."/>
            <person name="Riley R."/>
            <person name="Savchenko A."/>
            <person name="Shiryaev A."/>
            <person name="Soop K."/>
            <person name="Spirin V."/>
            <person name="Szebenyi C."/>
            <person name="Tomsovsky M."/>
            <person name="Tulloss R.E."/>
            <person name="Uehling J."/>
            <person name="Grigoriev I.V."/>
            <person name="Vagvolgyi C."/>
            <person name="Papp T."/>
            <person name="Martin F.M."/>
            <person name="Miettinen O."/>
            <person name="Hibbett D.S."/>
            <person name="Nagy L.G."/>
        </authorList>
    </citation>
    <scope>NUCLEOTIDE SEQUENCE [LARGE SCALE GENOMIC DNA]</scope>
    <source>
        <strain evidence="2 3">HHB13444</strain>
    </source>
</reference>
<feature type="compositionally biased region" description="Basic and acidic residues" evidence="1">
    <location>
        <begin position="29"/>
        <end position="64"/>
    </location>
</feature>
<keyword evidence="3" id="KW-1185">Reference proteome</keyword>
<dbReference type="AlphaFoldDB" id="A0A5C3PEX8"/>
<dbReference type="EMBL" id="ML211138">
    <property type="protein sequence ID" value="TFK87802.1"/>
    <property type="molecule type" value="Genomic_DNA"/>
</dbReference>
<evidence type="ECO:0000313" key="3">
    <source>
        <dbReference type="Proteomes" id="UP000308197"/>
    </source>
</evidence>
<name>A0A5C3PEX8_9APHY</name>
<sequence>MGARHKVPSPTIYELDGGEVDLGVRVDGSERAAARADSPDGRAEDQANARHVEAHVGLVDRGERVGTPLPKVGPPTSHGKVVWRVTVLGSASTEEAARPTTRREENMLCFNVFGGVEGEERRWWSQKTEGG</sequence>
<dbReference type="Proteomes" id="UP000308197">
    <property type="component" value="Unassembled WGS sequence"/>
</dbReference>
<evidence type="ECO:0000256" key="1">
    <source>
        <dbReference type="SAM" id="MobiDB-lite"/>
    </source>
</evidence>
<protein>
    <submittedName>
        <fullName evidence="2">Uncharacterized protein</fullName>
    </submittedName>
</protein>
<evidence type="ECO:0000313" key="2">
    <source>
        <dbReference type="EMBL" id="TFK87802.1"/>
    </source>
</evidence>